<dbReference type="OrthoDB" id="2488152at2759"/>
<evidence type="ECO:0000259" key="1">
    <source>
        <dbReference type="Pfam" id="PF21530"/>
    </source>
</evidence>
<evidence type="ECO:0000313" key="3">
    <source>
        <dbReference type="Proteomes" id="UP000780801"/>
    </source>
</evidence>
<protein>
    <recommendedName>
        <fullName evidence="1">DNA helicase Pif1-like 2B domain-containing protein</fullName>
    </recommendedName>
</protein>
<organism evidence="2 3">
    <name type="scientific">Lunasporangiospora selenospora</name>
    <dbReference type="NCBI Taxonomy" id="979761"/>
    <lineage>
        <taxon>Eukaryota</taxon>
        <taxon>Fungi</taxon>
        <taxon>Fungi incertae sedis</taxon>
        <taxon>Mucoromycota</taxon>
        <taxon>Mortierellomycotina</taxon>
        <taxon>Mortierellomycetes</taxon>
        <taxon>Mortierellales</taxon>
        <taxon>Mortierellaceae</taxon>
        <taxon>Lunasporangiospora</taxon>
    </lineage>
</organism>
<dbReference type="Pfam" id="PF21530">
    <property type="entry name" value="Pif1_2B_dom"/>
    <property type="match status" value="1"/>
</dbReference>
<dbReference type="AlphaFoldDB" id="A0A9P6FPQ5"/>
<name>A0A9P6FPQ5_9FUNG</name>
<proteinExistence type="predicted"/>
<reference evidence="2" key="1">
    <citation type="journal article" date="2020" name="Fungal Divers.">
        <title>Resolving the Mortierellaceae phylogeny through synthesis of multi-gene phylogenetics and phylogenomics.</title>
        <authorList>
            <person name="Vandepol N."/>
            <person name="Liber J."/>
            <person name="Desiro A."/>
            <person name="Na H."/>
            <person name="Kennedy M."/>
            <person name="Barry K."/>
            <person name="Grigoriev I.V."/>
            <person name="Miller A.N."/>
            <person name="O'Donnell K."/>
            <person name="Stajich J.E."/>
            <person name="Bonito G."/>
        </authorList>
    </citation>
    <scope>NUCLEOTIDE SEQUENCE</scope>
    <source>
        <strain evidence="2">KOD1015</strain>
    </source>
</reference>
<dbReference type="InterPro" id="IPR049163">
    <property type="entry name" value="Pif1-like_2B_dom"/>
</dbReference>
<dbReference type="EMBL" id="JAABOA010003182">
    <property type="protein sequence ID" value="KAF9578941.1"/>
    <property type="molecule type" value="Genomic_DNA"/>
</dbReference>
<comment type="caution">
    <text evidence="2">The sequence shown here is derived from an EMBL/GenBank/DDBJ whole genome shotgun (WGS) entry which is preliminary data.</text>
</comment>
<keyword evidence="3" id="KW-1185">Reference proteome</keyword>
<sequence length="129" mass="14420">MIRIPEAIIFIPVQDEDRIERQFTKACYPNIGDNTSTLNFANTVILTICNTQADHLNDIATDLFCPDKDVPVYVATGSVSCDDDGEASCVTNQRDLKNFVSPDFPPYELRLKPGLPIMCIRNIDVINNL</sequence>
<evidence type="ECO:0000313" key="2">
    <source>
        <dbReference type="EMBL" id="KAF9578941.1"/>
    </source>
</evidence>
<dbReference type="Proteomes" id="UP000780801">
    <property type="component" value="Unassembled WGS sequence"/>
</dbReference>
<gene>
    <name evidence="2" type="ORF">BGW38_005014</name>
</gene>
<accession>A0A9P6FPQ5</accession>
<feature type="domain" description="DNA helicase Pif1-like 2B" evidence="1">
    <location>
        <begin position="103"/>
        <end position="125"/>
    </location>
</feature>